<feature type="compositionally biased region" description="Low complexity" evidence="1">
    <location>
        <begin position="159"/>
        <end position="172"/>
    </location>
</feature>
<evidence type="ECO:0000313" key="2">
    <source>
        <dbReference type="EMBL" id="KAK3283149.1"/>
    </source>
</evidence>
<feature type="region of interest" description="Disordered" evidence="1">
    <location>
        <begin position="17"/>
        <end position="46"/>
    </location>
</feature>
<organism evidence="2 3">
    <name type="scientific">Cymbomonas tetramitiformis</name>
    <dbReference type="NCBI Taxonomy" id="36881"/>
    <lineage>
        <taxon>Eukaryota</taxon>
        <taxon>Viridiplantae</taxon>
        <taxon>Chlorophyta</taxon>
        <taxon>Pyramimonadophyceae</taxon>
        <taxon>Pyramimonadales</taxon>
        <taxon>Pyramimonadaceae</taxon>
        <taxon>Cymbomonas</taxon>
    </lineage>
</organism>
<feature type="compositionally biased region" description="Low complexity" evidence="1">
    <location>
        <begin position="183"/>
        <end position="192"/>
    </location>
</feature>
<gene>
    <name evidence="2" type="ORF">CYMTET_9144</name>
</gene>
<dbReference type="EMBL" id="LGRX02003003">
    <property type="protein sequence ID" value="KAK3283149.1"/>
    <property type="molecule type" value="Genomic_DNA"/>
</dbReference>
<comment type="caution">
    <text evidence="2">The sequence shown here is derived from an EMBL/GenBank/DDBJ whole genome shotgun (WGS) entry which is preliminary data.</text>
</comment>
<reference evidence="2 3" key="1">
    <citation type="journal article" date="2015" name="Genome Biol. Evol.">
        <title>Comparative Genomics of a Bacterivorous Green Alga Reveals Evolutionary Causalities and Consequences of Phago-Mixotrophic Mode of Nutrition.</title>
        <authorList>
            <person name="Burns J.A."/>
            <person name="Paasch A."/>
            <person name="Narechania A."/>
            <person name="Kim E."/>
        </authorList>
    </citation>
    <scope>NUCLEOTIDE SEQUENCE [LARGE SCALE GENOMIC DNA]</scope>
    <source>
        <strain evidence="2 3">PLY_AMNH</strain>
    </source>
</reference>
<dbReference type="Proteomes" id="UP001190700">
    <property type="component" value="Unassembled WGS sequence"/>
</dbReference>
<feature type="compositionally biased region" description="Polar residues" evidence="1">
    <location>
        <begin position="19"/>
        <end position="46"/>
    </location>
</feature>
<sequence>MEEETTSVHNRSKYLQEYEATQSQSRPGTPRTVSDNSREAAQTVSTVPSTFLHLSSANFVPYDEEVEEDDRWEVEEDDDWGQGICGWDDSQVGLISQSKELEMLAPLPDRRRPESACALRPARLHATQRRRPRWQKYGSPWEYDGSEEGCSRRYVRLGTKSRGSHSSSSMGGALALDSRRSKTAASSTSSTSLEGTCGIEGASEERKIESAGTFSAVGTLPGELVKPRRRELSYGRRVSGDMPPAALGRRPGRRVHGVHFHKSSWGGDEESDGDAEDWLLAEQEVRPHFIGRGDRGGVKKPQDCLEELTLGFKAIAPQGTPQGFPSRRKSMLKELDSQDSFSPFALNDANLKFGLQDRARVFNRKGTDSM</sequence>
<keyword evidence="3" id="KW-1185">Reference proteome</keyword>
<accession>A0AAE0GRP1</accession>
<feature type="region of interest" description="Disordered" evidence="1">
    <location>
        <begin position="159"/>
        <end position="198"/>
    </location>
</feature>
<name>A0AAE0GRP1_9CHLO</name>
<dbReference type="AlphaFoldDB" id="A0AAE0GRP1"/>
<proteinExistence type="predicted"/>
<evidence type="ECO:0000256" key="1">
    <source>
        <dbReference type="SAM" id="MobiDB-lite"/>
    </source>
</evidence>
<protein>
    <submittedName>
        <fullName evidence="2">Uncharacterized protein</fullName>
    </submittedName>
</protein>
<evidence type="ECO:0000313" key="3">
    <source>
        <dbReference type="Proteomes" id="UP001190700"/>
    </source>
</evidence>